<keyword evidence="4" id="KW-1133">Transmembrane helix</keyword>
<feature type="region of interest" description="Disordered" evidence="3">
    <location>
        <begin position="569"/>
        <end position="601"/>
    </location>
</feature>
<evidence type="ECO:0000256" key="4">
    <source>
        <dbReference type="SAM" id="Phobius"/>
    </source>
</evidence>
<organism evidence="6 7">
    <name type="scientific">Posidoniimonas corsicana</name>
    <dbReference type="NCBI Taxonomy" id="1938618"/>
    <lineage>
        <taxon>Bacteria</taxon>
        <taxon>Pseudomonadati</taxon>
        <taxon>Planctomycetota</taxon>
        <taxon>Planctomycetia</taxon>
        <taxon>Pirellulales</taxon>
        <taxon>Lacipirellulaceae</taxon>
        <taxon>Posidoniimonas</taxon>
    </lineage>
</organism>
<dbReference type="OrthoDB" id="292867at2"/>
<keyword evidence="1" id="KW-0732">Signal</keyword>
<keyword evidence="4" id="KW-0812">Transmembrane</keyword>
<feature type="domain" description="LamG-like jellyroll fold" evidence="5">
    <location>
        <begin position="406"/>
        <end position="558"/>
    </location>
</feature>
<evidence type="ECO:0000313" key="6">
    <source>
        <dbReference type="EMBL" id="TWT35274.1"/>
    </source>
</evidence>
<dbReference type="AlphaFoldDB" id="A0A5C5V9L8"/>
<evidence type="ECO:0000256" key="3">
    <source>
        <dbReference type="SAM" id="MobiDB-lite"/>
    </source>
</evidence>
<keyword evidence="2" id="KW-1015">Disulfide bond</keyword>
<sequence length="601" mass="64752">MDSPLHRLSDIELALRMLGGDATPEEVERFNRRLAADPVALRCVLDVIEQEECLEWRSASGLAESAEGPTVPRPHLGASASDRRVSRHWPFMLSLAATLLAAVSFTGGLLISDWRSVERGNHGVTRLSEGGGGLQSSVSPGMTQRPIGRLVSSAACRWVPDQRISLSGELRYGESLNLLEGVAELRLEGQAGVADVHAEGPAGVVLTADGGCSISHGRLTATAMPELAPFVLETPLCQVTLRREGAVGVVVNGRDVEVHVFEGAAAVLVPWGLGGADSQFFDLTEGQLLSLRQESEGKIHTRLGDSQPTGFVSRSSMGSDQLVIPDEYVESVAALNPSLYWRFEENAAEAIDDSSPAAGNPAEVVGTLKYTVNTGNRALDLGSGMTPGVLNAHLLSSRPINLSATNGYSLEVWVKPSHYHLGTIASLIVPNAEGASVPGHGMMLELGGPRTAQPFIEQPGKIRFLHRSPPSDKVGHGVSCYSPDHYSLRKWQHVVATKDATTLRLYRNGELVASGKDDTMHNSAMKLLVGQIDESRRERQFFGQLDELAFYPHALSPEDVHRHYELVEQAKSSPREQTPPARPMGKRTLLPSLSTRRPSSA</sequence>
<dbReference type="SUPFAM" id="SSF49899">
    <property type="entry name" value="Concanavalin A-like lectins/glucanases"/>
    <property type="match status" value="1"/>
</dbReference>
<dbReference type="EMBL" id="SIHJ01000001">
    <property type="protein sequence ID" value="TWT35274.1"/>
    <property type="molecule type" value="Genomic_DNA"/>
</dbReference>
<dbReference type="Proteomes" id="UP000316714">
    <property type="component" value="Unassembled WGS sequence"/>
</dbReference>
<dbReference type="Pfam" id="PF13385">
    <property type="entry name" value="Laminin_G_3"/>
    <property type="match status" value="1"/>
</dbReference>
<comment type="caution">
    <text evidence="6">The sequence shown here is derived from an EMBL/GenBank/DDBJ whole genome shotgun (WGS) entry which is preliminary data.</text>
</comment>
<accession>A0A5C5V9L8</accession>
<keyword evidence="4" id="KW-0472">Membrane</keyword>
<keyword evidence="7" id="KW-1185">Reference proteome</keyword>
<dbReference type="RefSeq" id="WP_146561316.1">
    <property type="nucleotide sequence ID" value="NZ_SIHJ01000001.1"/>
</dbReference>
<dbReference type="Gene3D" id="2.60.120.200">
    <property type="match status" value="1"/>
</dbReference>
<reference evidence="6 7" key="1">
    <citation type="submission" date="2019-02" db="EMBL/GenBank/DDBJ databases">
        <title>Deep-cultivation of Planctomycetes and their phenomic and genomic characterization uncovers novel biology.</title>
        <authorList>
            <person name="Wiegand S."/>
            <person name="Jogler M."/>
            <person name="Boedeker C."/>
            <person name="Pinto D."/>
            <person name="Vollmers J."/>
            <person name="Rivas-Marin E."/>
            <person name="Kohn T."/>
            <person name="Peeters S.H."/>
            <person name="Heuer A."/>
            <person name="Rast P."/>
            <person name="Oberbeckmann S."/>
            <person name="Bunk B."/>
            <person name="Jeske O."/>
            <person name="Meyerdierks A."/>
            <person name="Storesund J.E."/>
            <person name="Kallscheuer N."/>
            <person name="Luecker S."/>
            <person name="Lage O.M."/>
            <person name="Pohl T."/>
            <person name="Merkel B.J."/>
            <person name="Hornburger P."/>
            <person name="Mueller R.-W."/>
            <person name="Bruemmer F."/>
            <person name="Labrenz M."/>
            <person name="Spormann A.M."/>
            <person name="Op Den Camp H."/>
            <person name="Overmann J."/>
            <person name="Amann R."/>
            <person name="Jetten M.S.M."/>
            <person name="Mascher T."/>
            <person name="Medema M.H."/>
            <person name="Devos D.P."/>
            <person name="Kaster A.-K."/>
            <person name="Ovreas L."/>
            <person name="Rohde M."/>
            <person name="Galperin M.Y."/>
            <person name="Jogler C."/>
        </authorList>
    </citation>
    <scope>NUCLEOTIDE SEQUENCE [LARGE SCALE GENOMIC DNA]</scope>
    <source>
        <strain evidence="6 7">KOR34</strain>
    </source>
</reference>
<feature type="transmembrane region" description="Helical" evidence="4">
    <location>
        <begin position="91"/>
        <end position="111"/>
    </location>
</feature>
<gene>
    <name evidence="6" type="ORF">KOR34_01620</name>
</gene>
<evidence type="ECO:0000259" key="5">
    <source>
        <dbReference type="SMART" id="SM00560"/>
    </source>
</evidence>
<dbReference type="InterPro" id="IPR006558">
    <property type="entry name" value="LamG-like"/>
</dbReference>
<evidence type="ECO:0000256" key="1">
    <source>
        <dbReference type="ARBA" id="ARBA00022729"/>
    </source>
</evidence>
<proteinExistence type="predicted"/>
<dbReference type="SMART" id="SM00560">
    <property type="entry name" value="LamGL"/>
    <property type="match status" value="1"/>
</dbReference>
<name>A0A5C5V9L8_9BACT</name>
<evidence type="ECO:0000313" key="7">
    <source>
        <dbReference type="Proteomes" id="UP000316714"/>
    </source>
</evidence>
<protein>
    <recommendedName>
        <fullName evidence="5">LamG-like jellyroll fold domain-containing protein</fullName>
    </recommendedName>
</protein>
<dbReference type="InterPro" id="IPR013320">
    <property type="entry name" value="ConA-like_dom_sf"/>
</dbReference>
<evidence type="ECO:0000256" key="2">
    <source>
        <dbReference type="ARBA" id="ARBA00023157"/>
    </source>
</evidence>
<feature type="compositionally biased region" description="Low complexity" evidence="3">
    <location>
        <begin position="587"/>
        <end position="601"/>
    </location>
</feature>